<dbReference type="AlphaFoldDB" id="A0A377ZST7"/>
<evidence type="ECO:0000313" key="2">
    <source>
        <dbReference type="EMBL" id="STU80102.1"/>
    </source>
</evidence>
<dbReference type="InterPro" id="IPR025870">
    <property type="entry name" value="Glyoxalase-like_dom"/>
</dbReference>
<reference evidence="2 3" key="1">
    <citation type="submission" date="2018-06" db="EMBL/GenBank/DDBJ databases">
        <authorList>
            <consortium name="Pathogen Informatics"/>
            <person name="Doyle S."/>
        </authorList>
    </citation>
    <scope>NUCLEOTIDE SEQUENCE [LARGE SCALE GENOMIC DNA]</scope>
    <source>
        <strain evidence="2 3">NCTC9504</strain>
    </source>
</reference>
<evidence type="ECO:0000313" key="3">
    <source>
        <dbReference type="Proteomes" id="UP000254020"/>
    </source>
</evidence>
<dbReference type="Proteomes" id="UP000254020">
    <property type="component" value="Unassembled WGS sequence"/>
</dbReference>
<dbReference type="Pfam" id="PF13468">
    <property type="entry name" value="Glyoxalase_3"/>
    <property type="match status" value="1"/>
</dbReference>
<accession>A0A377ZST7</accession>
<gene>
    <name evidence="2" type="ORF">NCTC9504_03504</name>
</gene>
<proteinExistence type="predicted"/>
<organism evidence="2 3">
    <name type="scientific">Klebsiella pneumoniae subsp. pneumoniae</name>
    <dbReference type="NCBI Taxonomy" id="72407"/>
    <lineage>
        <taxon>Bacteria</taxon>
        <taxon>Pseudomonadati</taxon>
        <taxon>Pseudomonadota</taxon>
        <taxon>Gammaproteobacteria</taxon>
        <taxon>Enterobacterales</taxon>
        <taxon>Enterobacteriaceae</taxon>
        <taxon>Klebsiella/Raoultella group</taxon>
        <taxon>Klebsiella</taxon>
        <taxon>Klebsiella pneumoniae complex</taxon>
    </lineage>
</organism>
<sequence length="141" mass="15801">MSPIVDGQRNDPQGNIIRWRIFTIDGDTAGLVYPFVLQWGEDDATRLTRLRAQRLDAPHPLGDITLEQAVFVVVNPQAVRDRWQALLGFPPLGEQGLDVGGQQFIFREGAANQLTELVFRVANPALKGQRFRVGNGVYRFT</sequence>
<dbReference type="Gene3D" id="3.10.180.10">
    <property type="entry name" value="2,3-Dihydroxybiphenyl 1,2-Dioxygenase, domain 1"/>
    <property type="match status" value="1"/>
</dbReference>
<name>A0A377ZST7_KLEPN</name>
<protein>
    <recommendedName>
        <fullName evidence="1">Glyoxalase-like domain-containing protein</fullName>
    </recommendedName>
</protein>
<dbReference type="InterPro" id="IPR029068">
    <property type="entry name" value="Glyas_Bleomycin-R_OHBP_Dase"/>
</dbReference>
<evidence type="ECO:0000259" key="1">
    <source>
        <dbReference type="Pfam" id="PF13468"/>
    </source>
</evidence>
<feature type="domain" description="Glyoxalase-like" evidence="1">
    <location>
        <begin position="6"/>
        <end position="87"/>
    </location>
</feature>
<dbReference type="EMBL" id="UGMA01000005">
    <property type="protein sequence ID" value="STU80102.1"/>
    <property type="molecule type" value="Genomic_DNA"/>
</dbReference>